<dbReference type="OrthoDB" id="347657at2759"/>
<reference evidence="1" key="1">
    <citation type="submission" date="2020-11" db="EMBL/GenBank/DDBJ databases">
        <authorList>
            <consortium name="DOE Joint Genome Institute"/>
            <person name="Ahrendt S."/>
            <person name="Riley R."/>
            <person name="Andreopoulos W."/>
            <person name="LaButti K."/>
            <person name="Pangilinan J."/>
            <person name="Ruiz-duenas F.J."/>
            <person name="Barrasa J.M."/>
            <person name="Sanchez-Garcia M."/>
            <person name="Camarero S."/>
            <person name="Miyauchi S."/>
            <person name="Serrano A."/>
            <person name="Linde D."/>
            <person name="Babiker R."/>
            <person name="Drula E."/>
            <person name="Ayuso-Fernandez I."/>
            <person name="Pacheco R."/>
            <person name="Padilla G."/>
            <person name="Ferreira P."/>
            <person name="Barriuso J."/>
            <person name="Kellner H."/>
            <person name="Castanera R."/>
            <person name="Alfaro M."/>
            <person name="Ramirez L."/>
            <person name="Pisabarro A.G."/>
            <person name="Kuo A."/>
            <person name="Tritt A."/>
            <person name="Lipzen A."/>
            <person name="He G."/>
            <person name="Yan M."/>
            <person name="Ng V."/>
            <person name="Cullen D."/>
            <person name="Martin F."/>
            <person name="Rosso M.-N."/>
            <person name="Henrissat B."/>
            <person name="Hibbett D."/>
            <person name="Martinez A.T."/>
            <person name="Grigoriev I.V."/>
        </authorList>
    </citation>
    <scope>NUCLEOTIDE SEQUENCE</scope>
    <source>
        <strain evidence="1">AH 44721</strain>
    </source>
</reference>
<protein>
    <submittedName>
        <fullName evidence="1">Uncharacterized protein</fullName>
    </submittedName>
</protein>
<gene>
    <name evidence="1" type="ORF">CPB84DRAFT_267761</name>
</gene>
<sequence length="162" mass="17877">MTIWPIPDHGDECVSLSSKYSSLFTPPNSCSFVLESRPISPRLEVGNIDAVPFSQNFADLFEDLGLHAASVNSQKWQIPGHRSPDTSYDIESHTNVKEIDPAWKRDGIEEILIISPKRPGGLPTIHEDVGEVSMSMTIGDKPTAVLSDFEIEELDQAAQGWT</sequence>
<evidence type="ECO:0000313" key="2">
    <source>
        <dbReference type="Proteomes" id="UP000724874"/>
    </source>
</evidence>
<keyword evidence="2" id="KW-1185">Reference proteome</keyword>
<comment type="caution">
    <text evidence="1">The sequence shown here is derived from an EMBL/GenBank/DDBJ whole genome shotgun (WGS) entry which is preliminary data.</text>
</comment>
<organism evidence="1 2">
    <name type="scientific">Gymnopilus junonius</name>
    <name type="common">Spectacular rustgill mushroom</name>
    <name type="synonym">Gymnopilus spectabilis subsp. junonius</name>
    <dbReference type="NCBI Taxonomy" id="109634"/>
    <lineage>
        <taxon>Eukaryota</taxon>
        <taxon>Fungi</taxon>
        <taxon>Dikarya</taxon>
        <taxon>Basidiomycota</taxon>
        <taxon>Agaricomycotina</taxon>
        <taxon>Agaricomycetes</taxon>
        <taxon>Agaricomycetidae</taxon>
        <taxon>Agaricales</taxon>
        <taxon>Agaricineae</taxon>
        <taxon>Hymenogastraceae</taxon>
        <taxon>Gymnopilus</taxon>
    </lineage>
</organism>
<accession>A0A9P5NSY4</accession>
<evidence type="ECO:0000313" key="1">
    <source>
        <dbReference type="EMBL" id="KAF8907648.1"/>
    </source>
</evidence>
<dbReference type="EMBL" id="JADNYJ010000014">
    <property type="protein sequence ID" value="KAF8907648.1"/>
    <property type="molecule type" value="Genomic_DNA"/>
</dbReference>
<dbReference type="Proteomes" id="UP000724874">
    <property type="component" value="Unassembled WGS sequence"/>
</dbReference>
<name>A0A9P5NSY4_GYMJU</name>
<proteinExistence type="predicted"/>
<dbReference type="AlphaFoldDB" id="A0A9P5NSY4"/>